<keyword evidence="5 6" id="KW-0472">Membrane</keyword>
<evidence type="ECO:0000256" key="2">
    <source>
        <dbReference type="ARBA" id="ARBA00022475"/>
    </source>
</evidence>
<comment type="subcellular location">
    <subcellularLocation>
        <location evidence="1">Cell membrane</location>
        <topology evidence="1">Multi-pass membrane protein</topology>
    </subcellularLocation>
</comment>
<feature type="transmembrane region" description="Helical" evidence="6">
    <location>
        <begin position="18"/>
        <end position="37"/>
    </location>
</feature>
<keyword evidence="3 6" id="KW-0812">Transmembrane</keyword>
<evidence type="ECO:0000256" key="4">
    <source>
        <dbReference type="ARBA" id="ARBA00022989"/>
    </source>
</evidence>
<feature type="transmembrane region" description="Helical" evidence="6">
    <location>
        <begin position="57"/>
        <end position="79"/>
    </location>
</feature>
<feature type="transmembrane region" description="Helical" evidence="6">
    <location>
        <begin position="679"/>
        <end position="702"/>
    </location>
</feature>
<reference evidence="8 9" key="1">
    <citation type="submission" date="2020-01" db="EMBL/GenBank/DDBJ databases">
        <title>A novel Bacillus sp. from Pasinler.</title>
        <authorList>
            <person name="Adiguzel A."/>
            <person name="Ay H."/>
            <person name="Baltaci M.O."/>
        </authorList>
    </citation>
    <scope>NUCLEOTIDE SEQUENCE [LARGE SCALE GENOMIC DNA]</scope>
    <source>
        <strain evidence="8 9">P1</strain>
    </source>
</reference>
<evidence type="ECO:0000256" key="6">
    <source>
        <dbReference type="SAM" id="Phobius"/>
    </source>
</evidence>
<feature type="transmembrane region" description="Helical" evidence="6">
    <location>
        <begin position="644"/>
        <end position="667"/>
    </location>
</feature>
<feature type="domain" description="ABC3 transporter permease C-terminal" evidence="7">
    <location>
        <begin position="63"/>
        <end position="181"/>
    </location>
</feature>
<evidence type="ECO:0000259" key="7">
    <source>
        <dbReference type="Pfam" id="PF02687"/>
    </source>
</evidence>
<evidence type="ECO:0000256" key="5">
    <source>
        <dbReference type="ARBA" id="ARBA00023136"/>
    </source>
</evidence>
<dbReference type="EMBL" id="JAACYS010000038">
    <property type="protein sequence ID" value="NCU17904.1"/>
    <property type="molecule type" value="Genomic_DNA"/>
</dbReference>
<evidence type="ECO:0000256" key="3">
    <source>
        <dbReference type="ARBA" id="ARBA00022692"/>
    </source>
</evidence>
<keyword evidence="4 6" id="KW-1133">Transmembrane helix</keyword>
<feature type="transmembrane region" description="Helical" evidence="6">
    <location>
        <begin position="206"/>
        <end position="227"/>
    </location>
</feature>
<sequence>MFFKLIIRNAKRSLKENLIYFATLVVAVASFYIILSLEKQDVIIFLKEFESDAINKLLALMPIVYGFALFLLFFLILFANRYQLNRRSKEFGMYLLLGMRKERLILQLLAEGMFISIWALISGLFIGAFLAELISLTVAKLVGQGIISHQFSLSLTAIVFTVIGFLLIQFIALLILGGKLFYQEIYQLLNDQMDKKQEMGDVKGNIFHIFIGTVLLVIAYWLALFRFNEVEGFILFLALILGCIGTIFFIKGFGKLLGIMASRSEKKSTKGLRTFTFRQFQENVAHKYLSVSVTSILMTLSIILIADGASSILSLDKVYNRETSVYDFTVYGEKEKVEQLLNSEEMAPYVADLNLLEIGHMKRKGEDADGMSISMVDWSKLREELILALPRKERELFESGDIQGYTISPDNPDALNLLGILEIDATIPYLIPESSYNRLLEAVDEEPLNLQANEMVLYLNPDLLPMEQVDNIPVLEQIFKNAAQSKENLLTIDGTAFFLRPSVPMRGLVADRSIEIHSAFIVPDQVFEQLVNRETYETYWNFRIPKKLQDEQGLMMPMKEASEKLSAAGFGFESYLHNFGRQLFYVVAGSYTILYMGILFLIIACTVLALQFLTQMKQTKNRFLTLSMLGAKREQMKKSLRMQVLLTFLLPISLAVVSGAVGIWGLIKAVFIRIDNNPLLFPMSIFFACIVLGIFSIYGMAVSRTAEGEIDKLRWKTNVGE</sequence>
<evidence type="ECO:0000256" key="1">
    <source>
        <dbReference type="ARBA" id="ARBA00004651"/>
    </source>
</evidence>
<dbReference type="Pfam" id="PF02687">
    <property type="entry name" value="FtsX"/>
    <property type="match status" value="2"/>
</dbReference>
<accession>A0ABX0A5X0</accession>
<feature type="transmembrane region" description="Helical" evidence="6">
    <location>
        <begin position="233"/>
        <end position="254"/>
    </location>
</feature>
<dbReference type="PANTHER" id="PTHR46795">
    <property type="entry name" value="ABC TRANSPORTER PERMEASE-RELATED-RELATED"/>
    <property type="match status" value="1"/>
</dbReference>
<gene>
    <name evidence="8" type="ORF">GW534_09190</name>
</gene>
<name>A0ABX0A5X0_9BACI</name>
<dbReference type="InterPro" id="IPR003838">
    <property type="entry name" value="ABC3_permease_C"/>
</dbReference>
<feature type="transmembrane region" description="Helical" evidence="6">
    <location>
        <begin position="583"/>
        <end position="613"/>
    </location>
</feature>
<feature type="transmembrane region" description="Helical" evidence="6">
    <location>
        <begin position="151"/>
        <end position="176"/>
    </location>
</feature>
<feature type="transmembrane region" description="Helical" evidence="6">
    <location>
        <begin position="288"/>
        <end position="306"/>
    </location>
</feature>
<dbReference type="RefSeq" id="WP_161920735.1">
    <property type="nucleotide sequence ID" value="NZ_JAACYS010000038.1"/>
</dbReference>
<keyword evidence="2" id="KW-1003">Cell membrane</keyword>
<evidence type="ECO:0000313" key="8">
    <source>
        <dbReference type="EMBL" id="NCU17904.1"/>
    </source>
</evidence>
<protein>
    <submittedName>
        <fullName evidence="8">FtsX-like permease family protein</fullName>
    </submittedName>
</protein>
<feature type="domain" description="ABC3 transporter permease C-terminal" evidence="7">
    <location>
        <begin position="596"/>
        <end position="697"/>
    </location>
</feature>
<evidence type="ECO:0000313" key="9">
    <source>
        <dbReference type="Proteomes" id="UP000743899"/>
    </source>
</evidence>
<comment type="caution">
    <text evidence="8">The sequence shown here is derived from an EMBL/GenBank/DDBJ whole genome shotgun (WGS) entry which is preliminary data.</text>
</comment>
<keyword evidence="9" id="KW-1185">Reference proteome</keyword>
<dbReference type="InterPro" id="IPR052536">
    <property type="entry name" value="ABC-4_Integral_Memb_Prot"/>
</dbReference>
<feature type="transmembrane region" description="Helical" evidence="6">
    <location>
        <begin position="108"/>
        <end position="131"/>
    </location>
</feature>
<dbReference type="Proteomes" id="UP000743899">
    <property type="component" value="Unassembled WGS sequence"/>
</dbReference>
<dbReference type="PANTHER" id="PTHR46795:SF3">
    <property type="entry name" value="ABC TRANSPORTER PERMEASE"/>
    <property type="match status" value="1"/>
</dbReference>
<organism evidence="8 9">
    <name type="scientific">Pallidibacillus pasinlerensis</name>
    <dbReference type="NCBI Taxonomy" id="2703818"/>
    <lineage>
        <taxon>Bacteria</taxon>
        <taxon>Bacillati</taxon>
        <taxon>Bacillota</taxon>
        <taxon>Bacilli</taxon>
        <taxon>Bacillales</taxon>
        <taxon>Bacillaceae</taxon>
        <taxon>Pallidibacillus</taxon>
    </lineage>
</organism>
<proteinExistence type="predicted"/>